<name>A0ACC3SXJ6_LIPKO</name>
<evidence type="ECO:0000313" key="1">
    <source>
        <dbReference type="EMBL" id="KAK9236359.1"/>
    </source>
</evidence>
<dbReference type="EMBL" id="MU971390">
    <property type="protein sequence ID" value="KAK9236359.1"/>
    <property type="molecule type" value="Genomic_DNA"/>
</dbReference>
<protein>
    <submittedName>
        <fullName evidence="1">Uncharacterized protein</fullName>
    </submittedName>
</protein>
<gene>
    <name evidence="1" type="ORF">V1525DRAFT_220780</name>
</gene>
<comment type="caution">
    <text evidence="1">The sequence shown here is derived from an EMBL/GenBank/DDBJ whole genome shotgun (WGS) entry which is preliminary data.</text>
</comment>
<organism evidence="1 2">
    <name type="scientific">Lipomyces kononenkoae</name>
    <name type="common">Yeast</name>
    <dbReference type="NCBI Taxonomy" id="34357"/>
    <lineage>
        <taxon>Eukaryota</taxon>
        <taxon>Fungi</taxon>
        <taxon>Dikarya</taxon>
        <taxon>Ascomycota</taxon>
        <taxon>Saccharomycotina</taxon>
        <taxon>Lipomycetes</taxon>
        <taxon>Lipomycetales</taxon>
        <taxon>Lipomycetaceae</taxon>
        <taxon>Lipomyces</taxon>
    </lineage>
</organism>
<evidence type="ECO:0000313" key="2">
    <source>
        <dbReference type="Proteomes" id="UP001433508"/>
    </source>
</evidence>
<accession>A0ACC3SXJ6</accession>
<keyword evidence="2" id="KW-1185">Reference proteome</keyword>
<sequence>MDNGKLMSETLSIVHDESVHAYAHPAHRRDDIQKHGVHNIVYAQVKAGIRARDTVRTLRQIDADMSVMRRDVHNLRAEIKRKELNGPCLIQALLFQLDGLIH</sequence>
<proteinExistence type="predicted"/>
<reference evidence="2" key="1">
    <citation type="journal article" date="2024" name="Front. Bioeng. Biotechnol.">
        <title>Genome-scale model development and genomic sequencing of the oleaginous clade Lipomyces.</title>
        <authorList>
            <person name="Czajka J.J."/>
            <person name="Han Y."/>
            <person name="Kim J."/>
            <person name="Mondo S.J."/>
            <person name="Hofstad B.A."/>
            <person name="Robles A."/>
            <person name="Haridas S."/>
            <person name="Riley R."/>
            <person name="LaButti K."/>
            <person name="Pangilinan J."/>
            <person name="Andreopoulos W."/>
            <person name="Lipzen A."/>
            <person name="Yan J."/>
            <person name="Wang M."/>
            <person name="Ng V."/>
            <person name="Grigoriev I.V."/>
            <person name="Spatafora J.W."/>
            <person name="Magnuson J.K."/>
            <person name="Baker S.E."/>
            <person name="Pomraning K.R."/>
        </authorList>
    </citation>
    <scope>NUCLEOTIDE SEQUENCE [LARGE SCALE GENOMIC DNA]</scope>
    <source>
        <strain evidence="2">CBS 7786</strain>
    </source>
</reference>
<dbReference type="Proteomes" id="UP001433508">
    <property type="component" value="Unassembled WGS sequence"/>
</dbReference>